<comment type="caution">
    <text evidence="2">The sequence shown here is derived from an EMBL/GenBank/DDBJ whole genome shotgun (WGS) entry which is preliminary data.</text>
</comment>
<dbReference type="STRING" id="1447872.A0A1J9Q9I7"/>
<organism evidence="2 3">
    <name type="scientific">Emergomyces pasteurianus Ep9510</name>
    <dbReference type="NCBI Taxonomy" id="1447872"/>
    <lineage>
        <taxon>Eukaryota</taxon>
        <taxon>Fungi</taxon>
        <taxon>Dikarya</taxon>
        <taxon>Ascomycota</taxon>
        <taxon>Pezizomycotina</taxon>
        <taxon>Eurotiomycetes</taxon>
        <taxon>Eurotiomycetidae</taxon>
        <taxon>Onygenales</taxon>
        <taxon>Ajellomycetaceae</taxon>
        <taxon>Emergomyces</taxon>
    </lineage>
</organism>
<protein>
    <submittedName>
        <fullName evidence="2">Uncharacterized protein</fullName>
    </submittedName>
</protein>
<name>A0A1J9Q9I7_9EURO</name>
<evidence type="ECO:0000256" key="1">
    <source>
        <dbReference type="SAM" id="MobiDB-lite"/>
    </source>
</evidence>
<proteinExistence type="predicted"/>
<reference evidence="2 3" key="1">
    <citation type="submission" date="2015-07" db="EMBL/GenBank/DDBJ databases">
        <title>Emmonsia species relationships and genome sequence.</title>
        <authorList>
            <consortium name="The Broad Institute Genomics Platform"/>
            <person name="Cuomo C.A."/>
            <person name="Munoz J.F."/>
            <person name="Imamovic A."/>
            <person name="Priest M.E."/>
            <person name="Young S."/>
            <person name="Clay O.K."/>
            <person name="McEwen J.G."/>
        </authorList>
    </citation>
    <scope>NUCLEOTIDE SEQUENCE [LARGE SCALE GENOMIC DNA]</scope>
    <source>
        <strain evidence="2 3">UAMH 9510</strain>
    </source>
</reference>
<evidence type="ECO:0000313" key="3">
    <source>
        <dbReference type="Proteomes" id="UP000182235"/>
    </source>
</evidence>
<sequence>MAQKVPPVVVNDSEPRLAARRTREPLKNVDNDRSSGKGFIRETVLKFHIHHIHAKRDRFLRDEITRLRLEVMQRNSSLDKMKMKLTGKETYFTLSSSVQLSSCAELEAGVSANEFQKTKLRMFKKDSDKLLRMNVQSLLNPLDEEERKVIAAVASTELMKISQPPSITQGQVNFPHRVRFLQLMGHTSG</sequence>
<dbReference type="Proteomes" id="UP000182235">
    <property type="component" value="Unassembled WGS sequence"/>
</dbReference>
<evidence type="ECO:0000313" key="2">
    <source>
        <dbReference type="EMBL" id="OJD16907.1"/>
    </source>
</evidence>
<dbReference type="EMBL" id="LGRN01000087">
    <property type="protein sequence ID" value="OJD16907.1"/>
    <property type="molecule type" value="Genomic_DNA"/>
</dbReference>
<accession>A0A1J9Q9I7</accession>
<dbReference type="VEuPathDB" id="FungiDB:AJ78_02944"/>
<dbReference type="AlphaFoldDB" id="A0A1J9Q9I7"/>
<keyword evidence="3" id="KW-1185">Reference proteome</keyword>
<gene>
    <name evidence="2" type="ORF">AJ78_02944</name>
</gene>
<feature type="region of interest" description="Disordered" evidence="1">
    <location>
        <begin position="1"/>
        <end position="21"/>
    </location>
</feature>